<dbReference type="EMBL" id="JAIPUX010001232">
    <property type="protein sequence ID" value="KAH0625035.1"/>
    <property type="molecule type" value="Genomic_DNA"/>
</dbReference>
<comment type="caution">
    <text evidence="2">The sequence shown here is derived from an EMBL/GenBank/DDBJ whole genome shotgun (WGS) entry which is preliminary data.</text>
</comment>
<proteinExistence type="predicted"/>
<keyword evidence="1" id="KW-0175">Coiled coil</keyword>
<dbReference type="Proteomes" id="UP000826234">
    <property type="component" value="Unassembled WGS sequence"/>
</dbReference>
<gene>
    <name evidence="2" type="ORF">JD844_033057</name>
</gene>
<evidence type="ECO:0000313" key="2">
    <source>
        <dbReference type="EMBL" id="KAH0625035.1"/>
    </source>
</evidence>
<organism evidence="2 3">
    <name type="scientific">Phrynosoma platyrhinos</name>
    <name type="common">Desert horned lizard</name>
    <dbReference type="NCBI Taxonomy" id="52577"/>
    <lineage>
        <taxon>Eukaryota</taxon>
        <taxon>Metazoa</taxon>
        <taxon>Chordata</taxon>
        <taxon>Craniata</taxon>
        <taxon>Vertebrata</taxon>
        <taxon>Euteleostomi</taxon>
        <taxon>Lepidosauria</taxon>
        <taxon>Squamata</taxon>
        <taxon>Bifurcata</taxon>
        <taxon>Unidentata</taxon>
        <taxon>Episquamata</taxon>
        <taxon>Toxicofera</taxon>
        <taxon>Iguania</taxon>
        <taxon>Phrynosomatidae</taxon>
        <taxon>Phrynosomatinae</taxon>
        <taxon>Phrynosoma</taxon>
    </lineage>
</organism>
<keyword evidence="3" id="KW-1185">Reference proteome</keyword>
<feature type="coiled-coil region" evidence="1">
    <location>
        <begin position="166"/>
        <end position="256"/>
    </location>
</feature>
<evidence type="ECO:0000313" key="3">
    <source>
        <dbReference type="Proteomes" id="UP000826234"/>
    </source>
</evidence>
<evidence type="ECO:0008006" key="4">
    <source>
        <dbReference type="Google" id="ProtNLM"/>
    </source>
</evidence>
<dbReference type="PANTHER" id="PTHR22028">
    <property type="entry name" value="SFI1 SPINDLE BODY DOMAIN-CONTAINING PROTEIN-RELATED"/>
    <property type="match status" value="1"/>
</dbReference>
<sequence length="770" mass="92518">KKIDADNVEHWIKRVEQASEYAVSEAFSLKKTSYSRRPHGPVLDLETTDQLLDHDEAYVEAQELLSDWMNSKLKLELMSDQEGDAGSPIFSVPPQESSVAFQKYEKFDDLYEYLEEELEDTTVQDFLQHLLQSEVVSSGILEDIRNEDLKEKKKTRDPRITMDLRHKQVKENRLRRQKELELLKQEKALKKMAMSEAQKQFQAEKKNKALKAKREEEAIQKQMVKLRKELVDRRQLMEEARKMERKRHRLKRTQRLVEFGLLPGVPGYIDFEKEQQKKEKHIKIQELLKKVDCLQKYFSAWYKLILDLRLKMGKARALADWKCQLKTLRAWRDYVWSQKLRQETQKMEDQLRDQNRKKQLATEFNRKCILRHYFAEWQCWSQAEVEKRELHLKKEETRMKMAKLLEEVTLGKLANSWEAKRHHETEKNEDQSVSHTEVTEIPLLQGDPTTKKVEKTNSYSLETSQKLDLHSPLKPKWAWQVTLKHAAFNTQDCAMFGNQTRSCLQYLEQSRSEKPQPAVQSRRNLKLVSTTHPILRVLRNTRIQMQAEEEERQRREAAEKVAQLEKRREERKLQKIKELEKQRRLEREQQLLSKAKDHYNNVLLKKRGLEPWKKLVEQTRENVLVAQKHHCFRLQRTYLLAWLHLMQEILAEKTVKAEKLYSSLLLRRYFRIWMKYKDYLSSLEEDARKHHESSLTKKVFWAWFDVFSEEKSALWGKQKIADQHSDRRIMLTVFRAWMQFPSLMKKERKKEERLEQLRRRVAEILPDFKT</sequence>
<feature type="non-terminal residue" evidence="2">
    <location>
        <position position="1"/>
    </location>
</feature>
<evidence type="ECO:0000256" key="1">
    <source>
        <dbReference type="SAM" id="Coils"/>
    </source>
</evidence>
<protein>
    <recommendedName>
        <fullName evidence="4">Coiled-coil domain-containing protein KIAA1407</fullName>
    </recommendedName>
</protein>
<dbReference type="InterPro" id="IPR052270">
    <property type="entry name" value="CACF_protein"/>
</dbReference>
<accession>A0ABQ7T5S9</accession>
<feature type="coiled-coil region" evidence="1">
    <location>
        <begin position="538"/>
        <end position="589"/>
    </location>
</feature>
<reference evidence="2 3" key="1">
    <citation type="journal article" date="2022" name="Gigascience">
        <title>A chromosome-level genome assembly and annotation of the desert horned lizard, Phrynosoma platyrhinos, provides insight into chromosomal rearrangements among reptiles.</title>
        <authorList>
            <person name="Koochekian N."/>
            <person name="Ascanio A."/>
            <person name="Farleigh K."/>
            <person name="Card D.C."/>
            <person name="Schield D.R."/>
            <person name="Castoe T.A."/>
            <person name="Jezkova T."/>
        </authorList>
    </citation>
    <scope>NUCLEOTIDE SEQUENCE [LARGE SCALE GENOMIC DNA]</scope>
    <source>
        <strain evidence="2">NK-2021</strain>
    </source>
</reference>
<name>A0ABQ7T5S9_PHRPL</name>
<dbReference type="PANTHER" id="PTHR22028:SF5">
    <property type="entry name" value="COILED-COIL DOMAIN-CONTAINING PROTEIN 191"/>
    <property type="match status" value="1"/>
</dbReference>